<keyword evidence="1" id="KW-0472">Membrane</keyword>
<evidence type="ECO:0000313" key="3">
    <source>
        <dbReference type="Proteomes" id="UP000178432"/>
    </source>
</evidence>
<dbReference type="EMBL" id="MHIF01000018">
    <property type="protein sequence ID" value="OGY48124.1"/>
    <property type="molecule type" value="Genomic_DNA"/>
</dbReference>
<gene>
    <name evidence="2" type="ORF">A2663_02555</name>
</gene>
<name>A0A1G1Y7H8_9BACT</name>
<dbReference type="AlphaFoldDB" id="A0A1G1Y7H8"/>
<protein>
    <submittedName>
        <fullName evidence="2">Uncharacterized protein</fullName>
    </submittedName>
</protein>
<comment type="caution">
    <text evidence="2">The sequence shown here is derived from an EMBL/GenBank/DDBJ whole genome shotgun (WGS) entry which is preliminary data.</text>
</comment>
<sequence>MINFLPMAGKLKNQMRIKTGSLIFLSFAFFIFLAPRPLSAAENKRVILSYDFFNSSAYKNSPVQWQIFYNEDENLYDHDQGLFLKSDGDLYLVYPVSFDYGDYDRLNLTLFSSQPLEIKIIPDVTTTGYTNYELAENISAGDLPQKISTSLRLKFFKKPVENIGLRLISKKPADIVFQEISLEKMSRLEILAQGAKDYFRIAPHDSFTVNLFPTPRIWGRSALVYWLPFLFFAMYLFFYSFKWRRAAAIFLLAVWLIIDFRMTAEFFYNQWVDYQSFVKPPAAEKSLRNYGDFYQFADWLKETISGETAEINYYGSEVSHYPRLLQYLAYPLKVNHEGNNSKIFVFYKQSDIGFDPAGKKIYKNGQPLTGEGEIIAAYPDNYNSFIFQEK</sequence>
<reference evidence="2 3" key="1">
    <citation type="journal article" date="2016" name="Nat. Commun.">
        <title>Thousands of microbial genomes shed light on interconnected biogeochemical processes in an aquifer system.</title>
        <authorList>
            <person name="Anantharaman K."/>
            <person name="Brown C.T."/>
            <person name="Hug L.A."/>
            <person name="Sharon I."/>
            <person name="Castelle C.J."/>
            <person name="Probst A.J."/>
            <person name="Thomas B.C."/>
            <person name="Singh A."/>
            <person name="Wilkins M.J."/>
            <person name="Karaoz U."/>
            <person name="Brodie E.L."/>
            <person name="Williams K.H."/>
            <person name="Hubbard S.S."/>
            <person name="Banfield J.F."/>
        </authorList>
    </citation>
    <scope>NUCLEOTIDE SEQUENCE [LARGE SCALE GENOMIC DNA]</scope>
</reference>
<organism evidence="2 3">
    <name type="scientific">Candidatus Buchananbacteria bacterium RIFCSPHIGHO2_01_FULL_46_12</name>
    <dbReference type="NCBI Taxonomy" id="1797536"/>
    <lineage>
        <taxon>Bacteria</taxon>
        <taxon>Candidatus Buchananiibacteriota</taxon>
    </lineage>
</organism>
<proteinExistence type="predicted"/>
<dbReference type="Proteomes" id="UP000178432">
    <property type="component" value="Unassembled WGS sequence"/>
</dbReference>
<keyword evidence="1" id="KW-1133">Transmembrane helix</keyword>
<keyword evidence="1" id="KW-0812">Transmembrane</keyword>
<evidence type="ECO:0000313" key="2">
    <source>
        <dbReference type="EMBL" id="OGY48124.1"/>
    </source>
</evidence>
<accession>A0A1G1Y7H8</accession>
<evidence type="ECO:0000256" key="1">
    <source>
        <dbReference type="SAM" id="Phobius"/>
    </source>
</evidence>
<feature type="transmembrane region" description="Helical" evidence="1">
    <location>
        <begin position="223"/>
        <end position="241"/>
    </location>
</feature>
<feature type="transmembrane region" description="Helical" evidence="1">
    <location>
        <begin position="248"/>
        <end position="268"/>
    </location>
</feature>